<feature type="domain" description="YtkA-like" evidence="3">
    <location>
        <begin position="54"/>
        <end position="125"/>
    </location>
</feature>
<evidence type="ECO:0000256" key="1">
    <source>
        <dbReference type="SAM" id="MobiDB-lite"/>
    </source>
</evidence>
<accession>A0A0A2T773</accession>
<dbReference type="eggNOG" id="ENOG502ZCA8">
    <property type="taxonomic scope" value="Bacteria"/>
</dbReference>
<dbReference type="PROSITE" id="PS51257">
    <property type="entry name" value="PROKAR_LIPOPROTEIN"/>
    <property type="match status" value="1"/>
</dbReference>
<organism evidence="4 5">
    <name type="scientific">Pontibacillus yanchengensis Y32</name>
    <dbReference type="NCBI Taxonomy" id="1385514"/>
    <lineage>
        <taxon>Bacteria</taxon>
        <taxon>Bacillati</taxon>
        <taxon>Bacillota</taxon>
        <taxon>Bacilli</taxon>
        <taxon>Bacillales</taxon>
        <taxon>Bacillaceae</taxon>
        <taxon>Pontibacillus</taxon>
    </lineage>
</organism>
<gene>
    <name evidence="4" type="ORF">N782_17660</name>
</gene>
<feature type="region of interest" description="Disordered" evidence="1">
    <location>
        <begin position="147"/>
        <end position="177"/>
    </location>
</feature>
<dbReference type="STRING" id="1385514.N782_17660"/>
<evidence type="ECO:0000259" key="3">
    <source>
        <dbReference type="Pfam" id="PF13115"/>
    </source>
</evidence>
<comment type="caution">
    <text evidence="4">The sequence shown here is derived from an EMBL/GenBank/DDBJ whole genome shotgun (WGS) entry which is preliminary data.</text>
</comment>
<evidence type="ECO:0000313" key="4">
    <source>
        <dbReference type="EMBL" id="KGP71662.1"/>
    </source>
</evidence>
<name>A0A0A2T773_9BACI</name>
<evidence type="ECO:0000313" key="5">
    <source>
        <dbReference type="Proteomes" id="UP000030147"/>
    </source>
</evidence>
<dbReference type="InterPro" id="IPR032693">
    <property type="entry name" value="YtkA-like_dom"/>
</dbReference>
<keyword evidence="5" id="KW-1185">Reference proteome</keyword>
<feature type="signal peptide" evidence="2">
    <location>
        <begin position="1"/>
        <end position="20"/>
    </location>
</feature>
<dbReference type="Proteomes" id="UP000030147">
    <property type="component" value="Unassembled WGS sequence"/>
</dbReference>
<protein>
    <recommendedName>
        <fullName evidence="3">YtkA-like domain-containing protein</fullName>
    </recommendedName>
</protein>
<keyword evidence="2" id="KW-0732">Signal</keyword>
<sequence>MMKRNIMITVMFTVAIFILAACGGQPKEEGNSASSSDSNDVPEMIEVSISTTPSSDELKPNEAFTIQAKVTQGDENVNDADEVKFEFWKKGEEEHEKVEGEFTEKGVYELEKTVKEPGTYYVISHVTARGMHNMPQKELQIGEMNHGSSNEETMEDGETHEESSSEEGEGHHSHGEGGMMAHIMLDEKVSVNEEVSLVGHLQKDNKPLTEADVQFEVWKKGEEKHEYVDAKEGKKGEYSVAYTFKEKGDYHVNLHYKKDDMHSHKETIVTVE</sequence>
<feature type="compositionally biased region" description="Basic and acidic residues" evidence="1">
    <location>
        <begin position="160"/>
        <end position="175"/>
    </location>
</feature>
<reference evidence="4 5" key="1">
    <citation type="journal article" date="2015" name="Stand. Genomic Sci.">
        <title>High quality draft genome sequence of the moderately halophilic bacterium Pontibacillus yanchengensis Y32(T) and comparison among Pontibacillus genomes.</title>
        <authorList>
            <person name="Huang J."/>
            <person name="Qiao Z.X."/>
            <person name="Tang J.W."/>
            <person name="Wang G."/>
        </authorList>
    </citation>
    <scope>NUCLEOTIDE SEQUENCE [LARGE SCALE GENOMIC DNA]</scope>
    <source>
        <strain evidence="4 5">Y32</strain>
    </source>
</reference>
<feature type="chain" id="PRO_5002004973" description="YtkA-like domain-containing protein" evidence="2">
    <location>
        <begin position="21"/>
        <end position="272"/>
    </location>
</feature>
<evidence type="ECO:0000256" key="2">
    <source>
        <dbReference type="SAM" id="SignalP"/>
    </source>
</evidence>
<feature type="domain" description="YtkA-like" evidence="3">
    <location>
        <begin position="182"/>
        <end position="255"/>
    </location>
</feature>
<dbReference type="AlphaFoldDB" id="A0A0A2T773"/>
<dbReference type="EMBL" id="AVBF01000053">
    <property type="protein sequence ID" value="KGP71662.1"/>
    <property type="molecule type" value="Genomic_DNA"/>
</dbReference>
<proteinExistence type="predicted"/>
<dbReference type="Pfam" id="PF13115">
    <property type="entry name" value="YtkA"/>
    <property type="match status" value="2"/>
</dbReference>